<protein>
    <submittedName>
        <fullName evidence="2">Fibronectin type-III domain-containing protein</fullName>
    </submittedName>
</protein>
<accession>A0AC35TGR7</accession>
<dbReference type="WBParaSite" id="RSKR_0000042400.1">
    <property type="protein sequence ID" value="RSKR_0000042400.1"/>
    <property type="gene ID" value="RSKR_0000042400"/>
</dbReference>
<sequence length="308" mass="34700">MTDIYVLIQKFTVDYPECKSILMEIEIEGFYSFEAFFEISCQYYRATQVTVLLNGSPLSFLYNSLLACVKDTTIVISTSGRQALKAFLDRMTFVIQMEGLSIQQKMKLIMKEYHIFCKTYGFLKQILLNFQISAEFGCFEDFINMFLFCESQNCWPEEYLILPSTVAPSTTESIATTEAITTTEAVTTTEVITTVVPTTTYEPYSGGCSHAASNVLTVDASGFSVIYTSSTTQMTGWTISEKNVWKNFCVKFTVEVINDNTAFPTAAVKITEIISRINAYVVYYATRKTKVYSIKIGIWGSIEQLCGC</sequence>
<proteinExistence type="predicted"/>
<evidence type="ECO:0000313" key="1">
    <source>
        <dbReference type="Proteomes" id="UP000095286"/>
    </source>
</evidence>
<dbReference type="Proteomes" id="UP000095286">
    <property type="component" value="Unplaced"/>
</dbReference>
<name>A0AC35TGR7_9BILA</name>
<organism evidence="1 2">
    <name type="scientific">Rhabditophanes sp. KR3021</name>
    <dbReference type="NCBI Taxonomy" id="114890"/>
    <lineage>
        <taxon>Eukaryota</taxon>
        <taxon>Metazoa</taxon>
        <taxon>Ecdysozoa</taxon>
        <taxon>Nematoda</taxon>
        <taxon>Chromadorea</taxon>
        <taxon>Rhabditida</taxon>
        <taxon>Tylenchina</taxon>
        <taxon>Panagrolaimomorpha</taxon>
        <taxon>Strongyloidoidea</taxon>
        <taxon>Alloionematidae</taxon>
        <taxon>Rhabditophanes</taxon>
    </lineage>
</organism>
<reference evidence="2" key="1">
    <citation type="submission" date="2016-11" db="UniProtKB">
        <authorList>
            <consortium name="WormBaseParasite"/>
        </authorList>
    </citation>
    <scope>IDENTIFICATION</scope>
    <source>
        <strain evidence="2">KR3021</strain>
    </source>
</reference>
<evidence type="ECO:0000313" key="2">
    <source>
        <dbReference type="WBParaSite" id="RSKR_0000042400.1"/>
    </source>
</evidence>